<dbReference type="SUPFAM" id="SSF52833">
    <property type="entry name" value="Thioredoxin-like"/>
    <property type="match status" value="1"/>
</dbReference>
<gene>
    <name evidence="13" type="ORF">QFW80_12505</name>
</gene>
<keyword evidence="6" id="KW-0560">Oxidoreductase</keyword>
<dbReference type="InterPro" id="IPR012932">
    <property type="entry name" value="VKOR"/>
</dbReference>
<dbReference type="InterPro" id="IPR044698">
    <property type="entry name" value="VKOR/LTO1"/>
</dbReference>
<feature type="region of interest" description="Disordered" evidence="10">
    <location>
        <begin position="1"/>
        <end position="33"/>
    </location>
</feature>
<accession>A0ABT6JKY7</accession>
<evidence type="ECO:0000313" key="13">
    <source>
        <dbReference type="EMBL" id="MDH5831334.1"/>
    </source>
</evidence>
<keyword evidence="14" id="KW-1185">Reference proteome</keyword>
<keyword evidence="3 11" id="KW-0812">Transmembrane</keyword>
<dbReference type="RefSeq" id="WP_280602310.1">
    <property type="nucleotide sequence ID" value="NZ_JARXRN010000027.1"/>
</dbReference>
<keyword evidence="7 11" id="KW-0472">Membrane</keyword>
<evidence type="ECO:0000256" key="9">
    <source>
        <dbReference type="ARBA" id="ARBA00023284"/>
    </source>
</evidence>
<dbReference type="PANTHER" id="PTHR34573:SF1">
    <property type="entry name" value="VITAMIN K EPOXIDE REDUCTASE DOMAIN-CONTAINING PROTEIN"/>
    <property type="match status" value="1"/>
</dbReference>
<evidence type="ECO:0000256" key="3">
    <source>
        <dbReference type="ARBA" id="ARBA00022692"/>
    </source>
</evidence>
<evidence type="ECO:0000256" key="10">
    <source>
        <dbReference type="SAM" id="MobiDB-lite"/>
    </source>
</evidence>
<name>A0ABT6JKY7_9GAMM</name>
<organism evidence="13 14">
    <name type="scientific">Luteimonas rhizosphaericola</name>
    <dbReference type="NCBI Taxonomy" id="3042024"/>
    <lineage>
        <taxon>Bacteria</taxon>
        <taxon>Pseudomonadati</taxon>
        <taxon>Pseudomonadota</taxon>
        <taxon>Gammaproteobacteria</taxon>
        <taxon>Lysobacterales</taxon>
        <taxon>Lysobacteraceae</taxon>
        <taxon>Luteimonas</taxon>
    </lineage>
</organism>
<dbReference type="EMBL" id="JARXRN010000027">
    <property type="protein sequence ID" value="MDH5831334.1"/>
    <property type="molecule type" value="Genomic_DNA"/>
</dbReference>
<feature type="transmembrane region" description="Helical" evidence="11">
    <location>
        <begin position="40"/>
        <end position="58"/>
    </location>
</feature>
<evidence type="ECO:0000256" key="8">
    <source>
        <dbReference type="ARBA" id="ARBA00023157"/>
    </source>
</evidence>
<dbReference type="Proteomes" id="UP001156831">
    <property type="component" value="Unassembled WGS sequence"/>
</dbReference>
<keyword evidence="9" id="KW-0676">Redox-active center</keyword>
<evidence type="ECO:0000256" key="11">
    <source>
        <dbReference type="SAM" id="Phobius"/>
    </source>
</evidence>
<evidence type="ECO:0000256" key="6">
    <source>
        <dbReference type="ARBA" id="ARBA00023002"/>
    </source>
</evidence>
<keyword evidence="8" id="KW-1015">Disulfide bond</keyword>
<dbReference type="InterPro" id="IPR036249">
    <property type="entry name" value="Thioredoxin-like_sf"/>
</dbReference>
<dbReference type="SMART" id="SM00756">
    <property type="entry name" value="VKc"/>
    <property type="match status" value="1"/>
</dbReference>
<dbReference type="PANTHER" id="PTHR34573">
    <property type="entry name" value="VKC DOMAIN-CONTAINING PROTEIN"/>
    <property type="match status" value="1"/>
</dbReference>
<feature type="domain" description="Vitamin K epoxide reductase" evidence="12">
    <location>
        <begin position="35"/>
        <end position="165"/>
    </location>
</feature>
<evidence type="ECO:0000313" key="14">
    <source>
        <dbReference type="Proteomes" id="UP001156831"/>
    </source>
</evidence>
<evidence type="ECO:0000256" key="2">
    <source>
        <dbReference type="ARBA" id="ARBA00006214"/>
    </source>
</evidence>
<dbReference type="Pfam" id="PF07884">
    <property type="entry name" value="VKOR"/>
    <property type="match status" value="1"/>
</dbReference>
<feature type="transmembrane region" description="Helical" evidence="11">
    <location>
        <begin position="175"/>
        <end position="200"/>
    </location>
</feature>
<feature type="transmembrane region" description="Helical" evidence="11">
    <location>
        <begin position="130"/>
        <end position="163"/>
    </location>
</feature>
<evidence type="ECO:0000256" key="1">
    <source>
        <dbReference type="ARBA" id="ARBA00004141"/>
    </source>
</evidence>
<dbReference type="Gene3D" id="3.40.30.10">
    <property type="entry name" value="Glutaredoxin"/>
    <property type="match status" value="1"/>
</dbReference>
<dbReference type="Gene3D" id="1.20.1440.130">
    <property type="entry name" value="VKOR domain"/>
    <property type="match status" value="1"/>
</dbReference>
<reference evidence="13 14" key="1">
    <citation type="submission" date="2023-04" db="EMBL/GenBank/DDBJ databases">
        <title>Luteimonas sp. M1R5S18.</title>
        <authorList>
            <person name="Sun J.-Q."/>
        </authorList>
    </citation>
    <scope>NUCLEOTIDE SEQUENCE [LARGE SCALE GENOMIC DNA]</scope>
    <source>
        <strain evidence="13 14">M1R5S18</strain>
    </source>
</reference>
<feature type="compositionally biased region" description="Basic residues" evidence="10">
    <location>
        <begin position="1"/>
        <end position="13"/>
    </location>
</feature>
<evidence type="ECO:0000256" key="4">
    <source>
        <dbReference type="ARBA" id="ARBA00022719"/>
    </source>
</evidence>
<keyword evidence="4" id="KW-0874">Quinone</keyword>
<sequence length="304" mass="32567">MGRKGGVGRRRGAQGRAAETRPLGTPASPSASAKAGRTDLALRALSLAGLLPTLYLAWTASGDGPAFCTEGSGCDLVQASAWSRFLGLPIAAWGALLYAAIAWVAWRPAPRLTRWRRLSRLSFLGMAISLYLTVAGLVAVQAVCAWCLLSLALMLAIFVLVHVSRPDSAPGMPWATWWLGSGLVALGLVAALQLSAMGLLERREDPRLRALAEHLSQADARFYGASWCPNCTEQKRLFGAAGKRLPYVECSPQGRTGGVAFECISARVSGYPTWIIDGEHHVEVLSPERLARLTGFDWDSAAPR</sequence>
<proteinExistence type="inferred from homology"/>
<comment type="subcellular location">
    <subcellularLocation>
        <location evidence="1">Membrane</location>
        <topology evidence="1">Multi-pass membrane protein</topology>
    </subcellularLocation>
</comment>
<protein>
    <submittedName>
        <fullName evidence="13">Vitamin K epoxide reductase family protein</fullName>
    </submittedName>
</protein>
<evidence type="ECO:0000259" key="12">
    <source>
        <dbReference type="SMART" id="SM00756"/>
    </source>
</evidence>
<evidence type="ECO:0000256" key="7">
    <source>
        <dbReference type="ARBA" id="ARBA00023136"/>
    </source>
</evidence>
<dbReference type="InterPro" id="IPR038354">
    <property type="entry name" value="VKOR_sf"/>
</dbReference>
<comment type="caution">
    <text evidence="13">The sequence shown here is derived from an EMBL/GenBank/DDBJ whole genome shotgun (WGS) entry which is preliminary data.</text>
</comment>
<feature type="transmembrane region" description="Helical" evidence="11">
    <location>
        <begin position="90"/>
        <end position="109"/>
    </location>
</feature>
<dbReference type="CDD" id="cd12916">
    <property type="entry name" value="VKOR_1"/>
    <property type="match status" value="1"/>
</dbReference>
<comment type="similarity">
    <text evidence="2">Belongs to the VKOR family.</text>
</comment>
<evidence type="ECO:0000256" key="5">
    <source>
        <dbReference type="ARBA" id="ARBA00022989"/>
    </source>
</evidence>
<keyword evidence="5 11" id="KW-1133">Transmembrane helix</keyword>